<keyword evidence="5 7" id="KW-0472">Membrane</keyword>
<feature type="transmembrane region" description="Helical" evidence="7">
    <location>
        <begin position="96"/>
        <end position="125"/>
    </location>
</feature>
<dbReference type="Pfam" id="PF13515">
    <property type="entry name" value="FUSC_2"/>
    <property type="match status" value="1"/>
</dbReference>
<feature type="domain" description="Integral membrane bound transporter" evidence="8">
    <location>
        <begin position="29"/>
        <end position="154"/>
    </location>
</feature>
<name>A0ABT8S7P5_9BURK</name>
<evidence type="ECO:0000313" key="10">
    <source>
        <dbReference type="Proteomes" id="UP001169027"/>
    </source>
</evidence>
<evidence type="ECO:0000256" key="2">
    <source>
        <dbReference type="ARBA" id="ARBA00022475"/>
    </source>
</evidence>
<evidence type="ECO:0000256" key="4">
    <source>
        <dbReference type="ARBA" id="ARBA00022989"/>
    </source>
</evidence>
<evidence type="ECO:0000259" key="8">
    <source>
        <dbReference type="Pfam" id="PF13515"/>
    </source>
</evidence>
<evidence type="ECO:0000256" key="1">
    <source>
        <dbReference type="ARBA" id="ARBA00004651"/>
    </source>
</evidence>
<keyword evidence="10" id="KW-1185">Reference proteome</keyword>
<protein>
    <submittedName>
        <fullName evidence="9">FUSC family protein</fullName>
    </submittedName>
</protein>
<proteinExistence type="inferred from homology"/>
<dbReference type="InterPro" id="IPR049453">
    <property type="entry name" value="Memb_transporter_dom"/>
</dbReference>
<dbReference type="RefSeq" id="WP_301812683.1">
    <property type="nucleotide sequence ID" value="NZ_JAUJZH010000016.1"/>
</dbReference>
<dbReference type="Proteomes" id="UP001169027">
    <property type="component" value="Unassembled WGS sequence"/>
</dbReference>
<evidence type="ECO:0000256" key="6">
    <source>
        <dbReference type="ARBA" id="ARBA00043993"/>
    </source>
</evidence>
<reference evidence="9" key="1">
    <citation type="submission" date="2023-06" db="EMBL/GenBank/DDBJ databases">
        <authorList>
            <person name="Jiang Y."/>
            <person name="Liu Q."/>
        </authorList>
    </citation>
    <scope>NUCLEOTIDE SEQUENCE</scope>
    <source>
        <strain evidence="9">CGMCC 1.12090</strain>
    </source>
</reference>
<feature type="transmembrane region" description="Helical" evidence="7">
    <location>
        <begin position="137"/>
        <end position="157"/>
    </location>
</feature>
<organism evidence="9 10">
    <name type="scientific">Variovorax ginsengisoli</name>
    <dbReference type="NCBI Taxonomy" id="363844"/>
    <lineage>
        <taxon>Bacteria</taxon>
        <taxon>Pseudomonadati</taxon>
        <taxon>Pseudomonadota</taxon>
        <taxon>Betaproteobacteria</taxon>
        <taxon>Burkholderiales</taxon>
        <taxon>Comamonadaceae</taxon>
        <taxon>Variovorax</taxon>
    </lineage>
</organism>
<gene>
    <name evidence="9" type="ORF">Q2T77_21840</name>
</gene>
<keyword evidence="2" id="KW-1003">Cell membrane</keyword>
<dbReference type="PANTHER" id="PTHR30509:SF9">
    <property type="entry name" value="MULTIDRUG RESISTANCE PROTEIN MDTO"/>
    <property type="match status" value="1"/>
</dbReference>
<keyword evidence="4 7" id="KW-1133">Transmembrane helix</keyword>
<evidence type="ECO:0000256" key="7">
    <source>
        <dbReference type="SAM" id="Phobius"/>
    </source>
</evidence>
<keyword evidence="3 7" id="KW-0812">Transmembrane</keyword>
<evidence type="ECO:0000313" key="9">
    <source>
        <dbReference type="EMBL" id="MDO1534940.1"/>
    </source>
</evidence>
<evidence type="ECO:0000256" key="5">
    <source>
        <dbReference type="ARBA" id="ARBA00023136"/>
    </source>
</evidence>
<dbReference type="EMBL" id="JAUKVY010000016">
    <property type="protein sequence ID" value="MDO1534940.1"/>
    <property type="molecule type" value="Genomic_DNA"/>
</dbReference>
<feature type="transmembrane region" description="Helical" evidence="7">
    <location>
        <begin position="67"/>
        <end position="84"/>
    </location>
</feature>
<comment type="similarity">
    <text evidence="6">Belongs to the YccS/YhfK family.</text>
</comment>
<comment type="subcellular location">
    <subcellularLocation>
        <location evidence="1">Cell membrane</location>
        <topology evidence="1">Multi-pass membrane protein</topology>
    </subcellularLocation>
</comment>
<evidence type="ECO:0000256" key="3">
    <source>
        <dbReference type="ARBA" id="ARBA00022692"/>
    </source>
</evidence>
<dbReference type="PANTHER" id="PTHR30509">
    <property type="entry name" value="P-HYDROXYBENZOIC ACID EFFLUX PUMP SUBUNIT-RELATED"/>
    <property type="match status" value="1"/>
</dbReference>
<accession>A0ABT8S7P5</accession>
<comment type="caution">
    <text evidence="9">The sequence shown here is derived from an EMBL/GenBank/DDBJ whole genome shotgun (WGS) entry which is preliminary data.</text>
</comment>
<sequence length="336" mass="35012">MSFTALAARLPFDAERRHHGLQLAATVLLASALSALLALPEHLWAVMSALIVLRPSSGATWEASWDRTRATLIGAVAGLLGVFLQHHGSHPQATLLAIVVGLAFASAASPAFRSAPVAALIILAAGDLPGHSALQVAALRVAQILIGVAVAMAVALVSSRYRAADRFCAGCAALLRQVGRQFQQPPAARTEAQAEQSAAAVRHALARLSVLAGGADHEGRPFGRARNAPGADRHHRTAALTARIVQDALLLKRLLRAEAGASRDADNREVARIAGAALAAIAARVERRGQPVDDSVAAPTHDAPSVAAGLAAPLRLLLDDLRQLDDLFRLSVDNTV</sequence>
<feature type="transmembrane region" description="Helical" evidence="7">
    <location>
        <begin position="21"/>
        <end position="47"/>
    </location>
</feature>